<comment type="similarity">
    <text evidence="2 8">Belongs to the periplasmic pilus chaperone family.</text>
</comment>
<evidence type="ECO:0000256" key="2">
    <source>
        <dbReference type="ARBA" id="ARBA00007399"/>
    </source>
</evidence>
<accession>A0A5E7PQD2</accession>
<dbReference type="OrthoDB" id="9131059at2"/>
<keyword evidence="3" id="KW-1029">Fimbrium biogenesis</keyword>
<reference evidence="11 12" key="1">
    <citation type="submission" date="2019-09" db="EMBL/GenBank/DDBJ databases">
        <authorList>
            <person name="Chandra G."/>
            <person name="Truman W A."/>
        </authorList>
    </citation>
    <scope>NUCLEOTIDE SEQUENCE [LARGE SCALE GENOMIC DNA]</scope>
    <source>
        <strain evidence="11">PS880</strain>
    </source>
</reference>
<dbReference type="SUPFAM" id="SSF49354">
    <property type="entry name" value="PapD-like"/>
    <property type="match status" value="1"/>
</dbReference>
<dbReference type="InterPro" id="IPR050643">
    <property type="entry name" value="Periplasmic_pilus_chap"/>
</dbReference>
<dbReference type="AlphaFoldDB" id="A0A5E7PQD2"/>
<dbReference type="InterPro" id="IPR008962">
    <property type="entry name" value="PapD-like_sf"/>
</dbReference>
<dbReference type="InterPro" id="IPR016148">
    <property type="entry name" value="Pili_assmbl_chaperone_C"/>
</dbReference>
<evidence type="ECO:0000256" key="8">
    <source>
        <dbReference type="RuleBase" id="RU003918"/>
    </source>
</evidence>
<protein>
    <submittedName>
        <fullName evidence="11">Putative fimbrial chaperone YadV</fullName>
    </submittedName>
</protein>
<evidence type="ECO:0000256" key="1">
    <source>
        <dbReference type="ARBA" id="ARBA00004418"/>
    </source>
</evidence>
<dbReference type="InterPro" id="IPR036316">
    <property type="entry name" value="Pili_assmbl_chap_C_dom_sf"/>
</dbReference>
<evidence type="ECO:0000256" key="6">
    <source>
        <dbReference type="ARBA" id="ARBA00023186"/>
    </source>
</evidence>
<dbReference type="PANTHER" id="PTHR30251">
    <property type="entry name" value="PILUS ASSEMBLY CHAPERONE"/>
    <property type="match status" value="1"/>
</dbReference>
<dbReference type="InterPro" id="IPR001829">
    <property type="entry name" value="Pili_assmbl_chaperone_bac"/>
</dbReference>
<evidence type="ECO:0000313" key="12">
    <source>
        <dbReference type="Proteomes" id="UP000375525"/>
    </source>
</evidence>
<dbReference type="PRINTS" id="PR00969">
    <property type="entry name" value="CHAPERONPILI"/>
</dbReference>
<evidence type="ECO:0000259" key="9">
    <source>
        <dbReference type="Pfam" id="PF00345"/>
    </source>
</evidence>
<evidence type="ECO:0000256" key="3">
    <source>
        <dbReference type="ARBA" id="ARBA00022558"/>
    </source>
</evidence>
<dbReference type="Pfam" id="PF02753">
    <property type="entry name" value="PapD_C"/>
    <property type="match status" value="1"/>
</dbReference>
<keyword evidence="4" id="KW-0732">Signal</keyword>
<proteinExistence type="inferred from homology"/>
<keyword evidence="6 8" id="KW-0143">Chaperone</keyword>
<dbReference type="GO" id="GO:0071555">
    <property type="term" value="P:cell wall organization"/>
    <property type="evidence" value="ECO:0007669"/>
    <property type="project" value="InterPro"/>
</dbReference>
<dbReference type="InterPro" id="IPR013783">
    <property type="entry name" value="Ig-like_fold"/>
</dbReference>
<dbReference type="InterPro" id="IPR018046">
    <property type="entry name" value="Pili_assmbl_chaperone_CS"/>
</dbReference>
<dbReference type="RefSeq" id="WP_150782196.1">
    <property type="nucleotide sequence ID" value="NZ_CABVIH010000034.1"/>
</dbReference>
<dbReference type="Proteomes" id="UP000375525">
    <property type="component" value="Unassembled WGS sequence"/>
</dbReference>
<feature type="domain" description="Pili assembly chaperone N-terminal" evidence="9">
    <location>
        <begin position="29"/>
        <end position="149"/>
    </location>
</feature>
<name>A0A5E7PQD2_PSEFL</name>
<sequence length="247" mass="26706">MKRELVLRAVMGLVLLIVGGVSASQASGSVVIAGTRVVYNSKEREVTIKLTNEGALPALVQVWLDKGDAKASPTDIAVPFTIAPPVTRIEPGKGQTLRIFYTNEPLPQDKESVFWLNVLEIPPEGNAQLNKLQLAFRSRIKFFYRPAGLPNTAQEAPTKIEWKLLRDGKKVELRNPTPYFVSLASFEIEGGAKASNFDEGGMVGPGEAKAFSLSSQISPSSGLKVRYHAINDFGGAIDGEASLRVTP</sequence>
<dbReference type="SUPFAM" id="SSF49584">
    <property type="entry name" value="Periplasmic chaperone C-domain"/>
    <property type="match status" value="1"/>
</dbReference>
<dbReference type="InterPro" id="IPR016147">
    <property type="entry name" value="Pili_assmbl_chaperone_N"/>
</dbReference>
<dbReference type="PROSITE" id="PS00635">
    <property type="entry name" value="PILI_CHAPERONE"/>
    <property type="match status" value="1"/>
</dbReference>
<comment type="subcellular location">
    <subcellularLocation>
        <location evidence="1 8">Periplasm</location>
    </subcellularLocation>
</comment>
<evidence type="ECO:0000256" key="4">
    <source>
        <dbReference type="ARBA" id="ARBA00022729"/>
    </source>
</evidence>
<keyword evidence="7" id="KW-0393">Immunoglobulin domain</keyword>
<evidence type="ECO:0000313" key="11">
    <source>
        <dbReference type="EMBL" id="VVP52012.1"/>
    </source>
</evidence>
<feature type="domain" description="Pili assembly chaperone C-terminal" evidence="10">
    <location>
        <begin position="174"/>
        <end position="237"/>
    </location>
</feature>
<evidence type="ECO:0000259" key="10">
    <source>
        <dbReference type="Pfam" id="PF02753"/>
    </source>
</evidence>
<dbReference type="PANTHER" id="PTHR30251:SF2">
    <property type="entry name" value="FIMBRIAL CHAPERONE YADV-RELATED"/>
    <property type="match status" value="1"/>
</dbReference>
<dbReference type="Pfam" id="PF00345">
    <property type="entry name" value="PapD_N"/>
    <property type="match status" value="1"/>
</dbReference>
<dbReference type="GO" id="GO:0030288">
    <property type="term" value="C:outer membrane-bounded periplasmic space"/>
    <property type="evidence" value="ECO:0007669"/>
    <property type="project" value="InterPro"/>
</dbReference>
<gene>
    <name evidence="11" type="primary">yadV</name>
    <name evidence="11" type="ORF">PS880_05420</name>
</gene>
<keyword evidence="5" id="KW-0574">Periplasm</keyword>
<dbReference type="FunFam" id="2.60.40.10:FF:000458">
    <property type="entry name" value="Molecular chaperone FimC"/>
    <property type="match status" value="1"/>
</dbReference>
<evidence type="ECO:0000256" key="5">
    <source>
        <dbReference type="ARBA" id="ARBA00022764"/>
    </source>
</evidence>
<dbReference type="EMBL" id="CABVIH010000034">
    <property type="protein sequence ID" value="VVP52012.1"/>
    <property type="molecule type" value="Genomic_DNA"/>
</dbReference>
<evidence type="ECO:0000256" key="7">
    <source>
        <dbReference type="ARBA" id="ARBA00023319"/>
    </source>
</evidence>
<dbReference type="Gene3D" id="2.60.40.10">
    <property type="entry name" value="Immunoglobulins"/>
    <property type="match status" value="2"/>
</dbReference>
<organism evidence="11 12">
    <name type="scientific">Pseudomonas fluorescens</name>
    <dbReference type="NCBI Taxonomy" id="294"/>
    <lineage>
        <taxon>Bacteria</taxon>
        <taxon>Pseudomonadati</taxon>
        <taxon>Pseudomonadota</taxon>
        <taxon>Gammaproteobacteria</taxon>
        <taxon>Pseudomonadales</taxon>
        <taxon>Pseudomonadaceae</taxon>
        <taxon>Pseudomonas</taxon>
    </lineage>
</organism>